<evidence type="ECO:0000256" key="3">
    <source>
        <dbReference type="PIRSR" id="PIRSR607837-1"/>
    </source>
</evidence>
<dbReference type="PANTHER" id="PTHR37302:SF3">
    <property type="entry name" value="DAMAGE-INDUCIBLE PROTEIN DINB"/>
    <property type="match status" value="1"/>
</dbReference>
<gene>
    <name evidence="4" type="ORF">SAMN05421636_101305</name>
</gene>
<feature type="binding site" evidence="3">
    <location>
        <position position="118"/>
    </location>
    <ligand>
        <name>a divalent metal cation</name>
        <dbReference type="ChEBI" id="CHEBI:60240"/>
    </ligand>
</feature>
<proteinExistence type="inferred from homology"/>
<evidence type="ECO:0000256" key="2">
    <source>
        <dbReference type="ARBA" id="ARBA00022723"/>
    </source>
</evidence>
<reference evidence="4 5" key="1">
    <citation type="submission" date="2016-10" db="EMBL/GenBank/DDBJ databases">
        <authorList>
            <person name="de Groot N.N."/>
        </authorList>
    </citation>
    <scope>NUCLEOTIDE SEQUENCE [LARGE SCALE GENOMIC DNA]</scope>
    <source>
        <strain evidence="4 5">DSM 23421</strain>
    </source>
</reference>
<feature type="binding site" evidence="3">
    <location>
        <position position="39"/>
    </location>
    <ligand>
        <name>a divalent metal cation</name>
        <dbReference type="ChEBI" id="CHEBI:60240"/>
    </ligand>
</feature>
<evidence type="ECO:0000313" key="4">
    <source>
        <dbReference type="EMBL" id="SDD64859.1"/>
    </source>
</evidence>
<keyword evidence="2 3" id="KW-0479">Metal-binding</keyword>
<dbReference type="GO" id="GO:0046872">
    <property type="term" value="F:metal ion binding"/>
    <property type="evidence" value="ECO:0007669"/>
    <property type="project" value="UniProtKB-KW"/>
</dbReference>
<keyword evidence="5" id="KW-1185">Reference proteome</keyword>
<accession>A0A1G6WGE1</accession>
<dbReference type="RefSeq" id="WP_091864992.1">
    <property type="nucleotide sequence ID" value="NZ_FNAO01000001.1"/>
</dbReference>
<dbReference type="Gene3D" id="1.20.120.450">
    <property type="entry name" value="dinb family like domain"/>
    <property type="match status" value="1"/>
</dbReference>
<evidence type="ECO:0000256" key="1">
    <source>
        <dbReference type="ARBA" id="ARBA00008635"/>
    </source>
</evidence>
<feature type="binding site" evidence="3">
    <location>
        <position position="122"/>
    </location>
    <ligand>
        <name>a divalent metal cation</name>
        <dbReference type="ChEBI" id="CHEBI:60240"/>
    </ligand>
</feature>
<dbReference type="Pfam" id="PF05163">
    <property type="entry name" value="DinB"/>
    <property type="match status" value="1"/>
</dbReference>
<dbReference type="OrthoDB" id="9811413at2"/>
<comment type="similarity">
    <text evidence="1">Belongs to the DinB family.</text>
</comment>
<name>A0A1G6WGE1_9FLAO</name>
<sequence>MKAFFNSIFDYNFHCNKQLIETLGTIDTVPDKSLLLFSHILNAHHIWNARIRERKPEFKVWQLHNIQALGDIHYENQRNSFEITSSTEDFEKRIDYENTEGRLFTNTLQDMLFHIINHSAHHRGQIAMDFRVNGLEPLASDYIHYKR</sequence>
<dbReference type="Proteomes" id="UP000199109">
    <property type="component" value="Unassembled WGS sequence"/>
</dbReference>
<dbReference type="InterPro" id="IPR034660">
    <property type="entry name" value="DinB/YfiT-like"/>
</dbReference>
<dbReference type="SUPFAM" id="SSF109854">
    <property type="entry name" value="DinB/YfiT-like putative metalloenzymes"/>
    <property type="match status" value="1"/>
</dbReference>
<dbReference type="InterPro" id="IPR007837">
    <property type="entry name" value="DinB"/>
</dbReference>
<evidence type="ECO:0000313" key="5">
    <source>
        <dbReference type="Proteomes" id="UP000199109"/>
    </source>
</evidence>
<organism evidence="4 5">
    <name type="scientific">Pricia antarctica</name>
    <dbReference type="NCBI Taxonomy" id="641691"/>
    <lineage>
        <taxon>Bacteria</taxon>
        <taxon>Pseudomonadati</taxon>
        <taxon>Bacteroidota</taxon>
        <taxon>Flavobacteriia</taxon>
        <taxon>Flavobacteriales</taxon>
        <taxon>Flavobacteriaceae</taxon>
        <taxon>Pricia</taxon>
    </lineage>
</organism>
<dbReference type="EMBL" id="FNAO01000001">
    <property type="protein sequence ID" value="SDD64859.1"/>
    <property type="molecule type" value="Genomic_DNA"/>
</dbReference>
<dbReference type="AlphaFoldDB" id="A0A1G6WGE1"/>
<dbReference type="PANTHER" id="PTHR37302">
    <property type="entry name" value="SLR1116 PROTEIN"/>
    <property type="match status" value="1"/>
</dbReference>
<dbReference type="STRING" id="641691.SAMN05421636_101305"/>
<protein>
    <submittedName>
        <fullName evidence="4">Uncharacterized damage-inducible protein DinB (Forms a four-helix bundle)</fullName>
    </submittedName>
</protein>